<evidence type="ECO:0000256" key="6">
    <source>
        <dbReference type="ARBA" id="ARBA00022917"/>
    </source>
</evidence>
<keyword evidence="11" id="KW-1185">Reference proteome</keyword>
<evidence type="ECO:0000256" key="2">
    <source>
        <dbReference type="ARBA" id="ARBA00017872"/>
    </source>
</evidence>
<dbReference type="CDD" id="cd01886">
    <property type="entry name" value="EF-G"/>
    <property type="match status" value="1"/>
</dbReference>
<dbReference type="Pfam" id="PF00009">
    <property type="entry name" value="GTP_EFTU"/>
    <property type="match status" value="1"/>
</dbReference>
<dbReference type="InterPro" id="IPR009022">
    <property type="entry name" value="EFG_III"/>
</dbReference>
<dbReference type="Pfam" id="PF03144">
    <property type="entry name" value="GTP_EFTU_D2"/>
    <property type="match status" value="1"/>
</dbReference>
<reference evidence="10 11" key="2">
    <citation type="journal article" date="2010" name="Stand. Genomic Sci.">
        <title>Complete genome sequence of Syntrophothermus lipocalidus type strain (TGB-C1).</title>
        <authorList>
            <person name="Djao O.D."/>
            <person name="Zhang X."/>
            <person name="Lucas S."/>
            <person name="Lapidus A."/>
            <person name="Del Rio T.G."/>
            <person name="Nolan M."/>
            <person name="Tice H."/>
            <person name="Cheng J.F."/>
            <person name="Han C."/>
            <person name="Tapia R."/>
            <person name="Goodwin L."/>
            <person name="Pitluck S."/>
            <person name="Liolios K."/>
            <person name="Ivanova N."/>
            <person name="Mavromatis K."/>
            <person name="Mikhailova N."/>
            <person name="Ovchinnikova G."/>
            <person name="Pati A."/>
            <person name="Brambilla E."/>
            <person name="Chen A."/>
            <person name="Palaniappan K."/>
            <person name="Land M."/>
            <person name="Hauser L."/>
            <person name="Chang Y.J."/>
            <person name="Jeffries C.D."/>
            <person name="Rohde M."/>
            <person name="Sikorski J."/>
            <person name="Spring S."/>
            <person name="Goker M."/>
            <person name="Detter J.C."/>
            <person name="Woyke T."/>
            <person name="Bristow J."/>
            <person name="Eisen J.A."/>
            <person name="Markowitz V."/>
            <person name="Hugenholtz P."/>
            <person name="Kyrpides N.C."/>
            <person name="Klenk H.P."/>
        </authorList>
    </citation>
    <scope>NUCLEOTIDE SEQUENCE [LARGE SCALE GENOMIC DNA]</scope>
    <source>
        <strain evidence="11">DSM 12680 / TGB-C1</strain>
    </source>
</reference>
<dbReference type="NCBIfam" id="TIGR00484">
    <property type="entry name" value="EF-G"/>
    <property type="match status" value="1"/>
</dbReference>
<keyword evidence="3 8" id="KW-0963">Cytoplasm</keyword>
<dbReference type="Pfam" id="PF00679">
    <property type="entry name" value="EFG_C"/>
    <property type="match status" value="1"/>
</dbReference>
<accession>D7CL94</accession>
<keyword evidence="4 8" id="KW-0547">Nucleotide-binding</keyword>
<dbReference type="SUPFAM" id="SSF52540">
    <property type="entry name" value="P-loop containing nucleoside triphosphate hydrolases"/>
    <property type="match status" value="1"/>
</dbReference>
<dbReference type="NCBIfam" id="TIGR00231">
    <property type="entry name" value="small_GTP"/>
    <property type="match status" value="1"/>
</dbReference>
<dbReference type="SMART" id="SM00838">
    <property type="entry name" value="EFG_C"/>
    <property type="match status" value="1"/>
</dbReference>
<comment type="subcellular location">
    <subcellularLocation>
        <location evidence="8">Cytoplasm</location>
    </subcellularLocation>
</comment>
<dbReference type="InterPro" id="IPR005517">
    <property type="entry name" value="Transl_elong_EFG/EF2_IV"/>
</dbReference>
<dbReference type="GO" id="GO:0003746">
    <property type="term" value="F:translation elongation factor activity"/>
    <property type="evidence" value="ECO:0007669"/>
    <property type="project" value="UniProtKB-UniRule"/>
</dbReference>
<dbReference type="CDD" id="cd16262">
    <property type="entry name" value="EFG_III"/>
    <property type="match status" value="1"/>
</dbReference>
<feature type="binding site" evidence="8">
    <location>
        <begin position="12"/>
        <end position="19"/>
    </location>
    <ligand>
        <name>GTP</name>
        <dbReference type="ChEBI" id="CHEBI:37565"/>
    </ligand>
</feature>
<dbReference type="InterPro" id="IPR035649">
    <property type="entry name" value="EFG_V"/>
</dbReference>
<dbReference type="InterPro" id="IPR014721">
    <property type="entry name" value="Ribsml_uS5_D2-typ_fold_subgr"/>
</dbReference>
<evidence type="ECO:0000256" key="8">
    <source>
        <dbReference type="HAMAP-Rule" id="MF_00054"/>
    </source>
</evidence>
<dbReference type="GO" id="GO:0003924">
    <property type="term" value="F:GTPase activity"/>
    <property type="evidence" value="ECO:0007669"/>
    <property type="project" value="InterPro"/>
</dbReference>
<dbReference type="PRINTS" id="PR00315">
    <property type="entry name" value="ELONGATNFCT"/>
</dbReference>
<feature type="domain" description="Tr-type G" evidence="9">
    <location>
        <begin position="3"/>
        <end position="277"/>
    </location>
</feature>
<dbReference type="STRING" id="643648.Slip_0698"/>
<dbReference type="CDD" id="cd01434">
    <property type="entry name" value="EFG_mtEFG1_IV"/>
    <property type="match status" value="1"/>
</dbReference>
<reference evidence="11" key="1">
    <citation type="journal article" date="2010" name="Stand. Genomic Sci.">
        <title>Complete genome sequence of Syntrophothermus lipocalidus type strain (TGB-C1T).</title>
        <authorList>
            <consortium name="US DOE Joint Genome Institute (JGI-PGF)"/>
            <person name="Djao O."/>
            <person name="Zhang X."/>
            <person name="Lucas S."/>
            <person name="Lapidus A."/>
            <person name="Glavina Del Rio T."/>
            <person name="Nolan M."/>
            <person name="Tice H."/>
            <person name="Cheng J."/>
            <person name="Han C."/>
            <person name="Tapia R."/>
            <person name="Goodwin L."/>
            <person name="Pitluck S."/>
            <person name="Liolios K."/>
            <person name="Ivanova N."/>
            <person name="Mavromatis K."/>
            <person name="Mikhailova N."/>
            <person name="Ovchinnikova G."/>
            <person name="Pati A."/>
            <person name="Brambilla E."/>
            <person name="Chen A."/>
            <person name="Palaniappan K."/>
            <person name="Land M."/>
            <person name="Hauser L."/>
            <person name="Chang Y."/>
            <person name="Jeffries C."/>
            <person name="Rohde M."/>
            <person name="Sikorski J."/>
            <person name="Spring S."/>
            <person name="Goker M."/>
            <person name="Detter J."/>
            <person name="Woyke T."/>
            <person name="Bristow J."/>
            <person name="Eisen J."/>
            <person name="Markowitz V."/>
            <person name="Hugenholtz P."/>
            <person name="Kyrpides N."/>
            <person name="Klenk H."/>
        </authorList>
    </citation>
    <scope>NUCLEOTIDE SEQUENCE [LARGE SCALE GENOMIC DNA]</scope>
    <source>
        <strain evidence="11">DSM 12680 / TGB-C1</strain>
    </source>
</reference>
<dbReference type="SUPFAM" id="SSF54211">
    <property type="entry name" value="Ribosomal protein S5 domain 2-like"/>
    <property type="match status" value="1"/>
</dbReference>
<evidence type="ECO:0000256" key="5">
    <source>
        <dbReference type="ARBA" id="ARBA00022768"/>
    </source>
</evidence>
<evidence type="ECO:0000259" key="9">
    <source>
        <dbReference type="PROSITE" id="PS51722"/>
    </source>
</evidence>
<dbReference type="SUPFAM" id="SSF54980">
    <property type="entry name" value="EF-G C-terminal domain-like"/>
    <property type="match status" value="2"/>
</dbReference>
<comment type="function">
    <text evidence="8">Catalyzes the GTP-dependent ribosomal translocation step during translation elongation. During this step, the ribosome changes from the pre-translocational (PRE) to the post-translocational (POST) state as the newly formed A-site-bound peptidyl-tRNA and P-site-bound deacylated tRNA move to the P and E sites, respectively. Catalyzes the coordinated movement of the two tRNA molecules, the mRNA and conformational changes in the ribosome.</text>
</comment>
<dbReference type="AlphaFoldDB" id="D7CL94"/>
<feature type="binding site" evidence="8">
    <location>
        <begin position="76"/>
        <end position="80"/>
    </location>
    <ligand>
        <name>GTP</name>
        <dbReference type="ChEBI" id="CHEBI:37565"/>
    </ligand>
</feature>
<dbReference type="GO" id="GO:0032790">
    <property type="term" value="P:ribosome disassembly"/>
    <property type="evidence" value="ECO:0007669"/>
    <property type="project" value="TreeGrafter"/>
</dbReference>
<dbReference type="InterPro" id="IPR047872">
    <property type="entry name" value="EFG_IV"/>
</dbReference>
<dbReference type="InterPro" id="IPR000640">
    <property type="entry name" value="EFG_V-like"/>
</dbReference>
<dbReference type="FunFam" id="2.40.30.10:FF:000006">
    <property type="entry name" value="Elongation factor G"/>
    <property type="match status" value="1"/>
</dbReference>
<dbReference type="Gene3D" id="2.40.30.10">
    <property type="entry name" value="Translation factors"/>
    <property type="match status" value="1"/>
</dbReference>
<name>D7CL94_SYNLT</name>
<dbReference type="InterPro" id="IPR027417">
    <property type="entry name" value="P-loop_NTPase"/>
</dbReference>
<sequence>MTANLRNIGIIAHIDAGKTTTTERILFYTGKTHRMGETHDGDSVMDYLPYERERGITITSAATTCRWREYVINIIDTPGHVDFTGEVERSLRVLDGAVVIFCAKGGVEPQSEMVWRQADNYRIPRVAYINKMDVPGADFFRVVTQIKEVLGACPVPINIPVGSEAGFRGVIDLVRMKYVVWQDELGTSIMETDVSDEQRETAATCRMQIVEYLAETDDRLLDLFLDNQPVPEELLREVIRTNTLVGRVVPVLCGSSYRNVGVQLLLDAVVDYLPSPLDVANPTTERETGEKEQLSKDADGPLAALVFKIVADRHVGNLAYVRVYSGRLEAGTYVWNSATRQKERVSRILKMHANHREEVPAVEAGDIAAVIGLKQVATGHTLCRPEAPLVLEPISFPEPVIQIAVNPAQAREQSRIAEALARIAAEDPTLRVATDHETGETILSGMGELHLEIITERLKREFKLEVELGRPQVAYKETITRMALGECKYAKQTGGRGQFAHVKLQVEPAEGFFVENRIAQGAIPREYLPAVEAGIREAIKKGPLKGYPVVNLKVTILDGAFHEVDSSELAFKTAGKLALKEALAKASPRLLEPIVKLEITTPDEFTGSILSNISSKRGRLESMETYHRTRIIKSFVPLAELFGYATAIRSLSQGKAAFSMHFSHYEERA</sequence>
<gene>
    <name evidence="8" type="primary">fusA</name>
    <name evidence="10" type="ordered locus">Slip_0698</name>
</gene>
<organism evidence="10 11">
    <name type="scientific">Syntrophothermus lipocalidus (strain DSM 12680 / TGB-C1)</name>
    <dbReference type="NCBI Taxonomy" id="643648"/>
    <lineage>
        <taxon>Bacteria</taxon>
        <taxon>Bacillati</taxon>
        <taxon>Bacillota</taxon>
        <taxon>Clostridia</taxon>
        <taxon>Eubacteriales</taxon>
        <taxon>Syntrophomonadaceae</taxon>
        <taxon>Syntrophothermus</taxon>
    </lineage>
</organism>
<dbReference type="SUPFAM" id="SSF50447">
    <property type="entry name" value="Translation proteins"/>
    <property type="match status" value="1"/>
</dbReference>
<dbReference type="PANTHER" id="PTHR43261">
    <property type="entry name" value="TRANSLATION ELONGATION FACTOR G-RELATED"/>
    <property type="match status" value="1"/>
</dbReference>
<dbReference type="CDD" id="cd04088">
    <property type="entry name" value="EFG_mtEFG_II"/>
    <property type="match status" value="1"/>
</dbReference>
<dbReference type="FunFam" id="3.40.50.300:FF:000029">
    <property type="entry name" value="Elongation factor G"/>
    <property type="match status" value="1"/>
</dbReference>
<dbReference type="PROSITE" id="PS51722">
    <property type="entry name" value="G_TR_2"/>
    <property type="match status" value="1"/>
</dbReference>
<dbReference type="Gene3D" id="3.30.70.870">
    <property type="entry name" value="Elongation Factor G (Translational Gtpase), domain 3"/>
    <property type="match status" value="1"/>
</dbReference>
<dbReference type="InterPro" id="IPR005225">
    <property type="entry name" value="Small_GTP-bd"/>
</dbReference>
<dbReference type="InterPro" id="IPR031157">
    <property type="entry name" value="G_TR_CS"/>
</dbReference>
<dbReference type="Gene3D" id="3.30.70.240">
    <property type="match status" value="1"/>
</dbReference>
<dbReference type="CDD" id="cd03713">
    <property type="entry name" value="EFG_mtEFG_C"/>
    <property type="match status" value="1"/>
</dbReference>
<dbReference type="OrthoDB" id="9804431at2"/>
<dbReference type="InterPro" id="IPR035647">
    <property type="entry name" value="EFG_III/V"/>
</dbReference>
<evidence type="ECO:0000256" key="3">
    <source>
        <dbReference type="ARBA" id="ARBA00022490"/>
    </source>
</evidence>
<dbReference type="RefSeq" id="WP_013174881.1">
    <property type="nucleotide sequence ID" value="NC_014220.1"/>
</dbReference>
<keyword evidence="7 8" id="KW-0342">GTP-binding</keyword>
<dbReference type="Gene3D" id="3.30.230.10">
    <property type="match status" value="1"/>
</dbReference>
<evidence type="ECO:0000256" key="1">
    <source>
        <dbReference type="ARBA" id="ARBA00005870"/>
    </source>
</evidence>
<dbReference type="InterPro" id="IPR004540">
    <property type="entry name" value="Transl_elong_EFG/EF2"/>
</dbReference>
<dbReference type="eggNOG" id="COG0480">
    <property type="taxonomic scope" value="Bacteria"/>
</dbReference>
<dbReference type="Gene3D" id="3.40.50.300">
    <property type="entry name" value="P-loop containing nucleotide triphosphate hydrolases"/>
    <property type="match status" value="1"/>
</dbReference>
<dbReference type="SMART" id="SM00889">
    <property type="entry name" value="EFG_IV"/>
    <property type="match status" value="1"/>
</dbReference>
<keyword evidence="5 8" id="KW-0251">Elongation factor</keyword>
<dbReference type="HOGENOM" id="CLU_002794_4_1_9"/>
<dbReference type="EMBL" id="CP002048">
    <property type="protein sequence ID" value="ADI01479.1"/>
    <property type="molecule type" value="Genomic_DNA"/>
</dbReference>
<dbReference type="PROSITE" id="PS00301">
    <property type="entry name" value="G_TR_1"/>
    <property type="match status" value="1"/>
</dbReference>
<proteinExistence type="inferred from homology"/>
<feature type="binding site" evidence="8">
    <location>
        <begin position="130"/>
        <end position="133"/>
    </location>
    <ligand>
        <name>GTP</name>
        <dbReference type="ChEBI" id="CHEBI:37565"/>
    </ligand>
</feature>
<keyword evidence="6 8" id="KW-0648">Protein biosynthesis</keyword>
<dbReference type="FunFam" id="3.30.70.240:FF:000001">
    <property type="entry name" value="Elongation factor G"/>
    <property type="match status" value="1"/>
</dbReference>
<dbReference type="InterPro" id="IPR004161">
    <property type="entry name" value="EFTu-like_2"/>
</dbReference>
<comment type="similarity">
    <text evidence="1 8">Belongs to the TRAFAC class translation factor GTPase superfamily. Classic translation factor GTPase family. EF-G/EF-2 subfamily.</text>
</comment>
<evidence type="ECO:0000313" key="11">
    <source>
        <dbReference type="Proteomes" id="UP000000378"/>
    </source>
</evidence>
<evidence type="ECO:0000256" key="7">
    <source>
        <dbReference type="ARBA" id="ARBA00023134"/>
    </source>
</evidence>
<dbReference type="InterPro" id="IPR000795">
    <property type="entry name" value="T_Tr_GTP-bd_dom"/>
</dbReference>
<protein>
    <recommendedName>
        <fullName evidence="2 8">Elongation factor G</fullName>
        <shortName evidence="8">EF-G</shortName>
    </recommendedName>
</protein>
<dbReference type="Pfam" id="PF14492">
    <property type="entry name" value="EFG_III"/>
    <property type="match status" value="1"/>
</dbReference>
<dbReference type="GO" id="GO:0005737">
    <property type="term" value="C:cytoplasm"/>
    <property type="evidence" value="ECO:0007669"/>
    <property type="project" value="UniProtKB-SubCell"/>
</dbReference>
<dbReference type="NCBIfam" id="NF009381">
    <property type="entry name" value="PRK12740.1-5"/>
    <property type="match status" value="1"/>
</dbReference>
<dbReference type="HAMAP" id="MF_00054_B">
    <property type="entry name" value="EF_G_EF_2_B"/>
    <property type="match status" value="1"/>
</dbReference>
<evidence type="ECO:0000256" key="4">
    <source>
        <dbReference type="ARBA" id="ARBA00022741"/>
    </source>
</evidence>
<evidence type="ECO:0000313" key="10">
    <source>
        <dbReference type="EMBL" id="ADI01479.1"/>
    </source>
</evidence>
<dbReference type="Pfam" id="PF03764">
    <property type="entry name" value="EFG_IV"/>
    <property type="match status" value="1"/>
</dbReference>
<dbReference type="InterPro" id="IPR020568">
    <property type="entry name" value="Ribosomal_Su5_D2-typ_SF"/>
</dbReference>
<dbReference type="InterPro" id="IPR041095">
    <property type="entry name" value="EFG_II"/>
</dbReference>
<dbReference type="KEGG" id="slp:Slip_0698"/>
<dbReference type="GO" id="GO:0005525">
    <property type="term" value="F:GTP binding"/>
    <property type="evidence" value="ECO:0007669"/>
    <property type="project" value="UniProtKB-UniRule"/>
</dbReference>
<dbReference type="Proteomes" id="UP000000378">
    <property type="component" value="Chromosome"/>
</dbReference>
<dbReference type="PANTHER" id="PTHR43261:SF1">
    <property type="entry name" value="RIBOSOME-RELEASING FACTOR 2, MITOCHONDRIAL"/>
    <property type="match status" value="1"/>
</dbReference>
<dbReference type="FunFam" id="3.30.70.870:FF:000001">
    <property type="entry name" value="Elongation factor G"/>
    <property type="match status" value="1"/>
</dbReference>
<dbReference type="InterPro" id="IPR009000">
    <property type="entry name" value="Transl_B-barrel_sf"/>
</dbReference>